<dbReference type="Pfam" id="PF00564">
    <property type="entry name" value="PB1"/>
    <property type="match status" value="1"/>
</dbReference>
<reference evidence="3" key="1">
    <citation type="submission" date="2022-07" db="EMBL/GenBank/DDBJ databases">
        <title>Phylogenomic reconstructions and comparative analyses of Kickxellomycotina fungi.</title>
        <authorList>
            <person name="Reynolds N.K."/>
            <person name="Stajich J.E."/>
            <person name="Barry K."/>
            <person name="Grigoriev I.V."/>
            <person name="Crous P."/>
            <person name="Smith M.E."/>
        </authorList>
    </citation>
    <scope>NUCLEOTIDE SEQUENCE</scope>
    <source>
        <strain evidence="3">IMI 214461</strain>
    </source>
</reference>
<evidence type="ECO:0000259" key="2">
    <source>
        <dbReference type="Pfam" id="PF00564"/>
    </source>
</evidence>
<feature type="region of interest" description="Disordered" evidence="1">
    <location>
        <begin position="154"/>
        <end position="218"/>
    </location>
</feature>
<dbReference type="AlphaFoldDB" id="A0A9W8BFG2"/>
<comment type="caution">
    <text evidence="3">The sequence shown here is derived from an EMBL/GenBank/DDBJ whole genome shotgun (WGS) entry which is preliminary data.</text>
</comment>
<dbReference type="Proteomes" id="UP001150907">
    <property type="component" value="Unassembled WGS sequence"/>
</dbReference>
<name>A0A9W8BFG2_9FUNG</name>
<dbReference type="InterPro" id="IPR000270">
    <property type="entry name" value="PB1_dom"/>
</dbReference>
<proteinExistence type="predicted"/>
<sequence>MAVPDTLALVRKEQKARILEQGGRVLKFTNNGGKLYFRYYFPHPQQLTWNKLVSGLRVLYGISSPHLFIRYVDVDGTKITVNDDSGMRIMFDETKDSDVIRVEVITEEAAAAAASLNGVGSRPDGAMPPPIAPTMTMPMPMPMPPSGFPGMEVSRPPSALSNPTTAGGHQMHHGPVPQNIAQPFSAAAGPISNSQGYGRMTNASMSTLPPPNPQDPLD</sequence>
<feature type="domain" description="PB1" evidence="2">
    <location>
        <begin position="26"/>
        <end position="101"/>
    </location>
</feature>
<dbReference type="EMBL" id="JANBQF010000211">
    <property type="protein sequence ID" value="KAJ2003585.1"/>
    <property type="molecule type" value="Genomic_DNA"/>
</dbReference>
<evidence type="ECO:0000313" key="4">
    <source>
        <dbReference type="Proteomes" id="UP001150907"/>
    </source>
</evidence>
<evidence type="ECO:0000256" key="1">
    <source>
        <dbReference type="SAM" id="MobiDB-lite"/>
    </source>
</evidence>
<gene>
    <name evidence="3" type="ORF">H4R26_002996</name>
</gene>
<protein>
    <recommendedName>
        <fullName evidence="2">PB1 domain-containing protein</fullName>
    </recommendedName>
</protein>
<dbReference type="CDD" id="cd05992">
    <property type="entry name" value="PB1"/>
    <property type="match status" value="1"/>
</dbReference>
<accession>A0A9W8BFG2</accession>
<keyword evidence="4" id="KW-1185">Reference proteome</keyword>
<feature type="compositionally biased region" description="Pro residues" evidence="1">
    <location>
        <begin position="208"/>
        <end position="218"/>
    </location>
</feature>
<dbReference type="OrthoDB" id="5584239at2759"/>
<organism evidence="3 4">
    <name type="scientific">Coemansia thaxteri</name>
    <dbReference type="NCBI Taxonomy" id="2663907"/>
    <lineage>
        <taxon>Eukaryota</taxon>
        <taxon>Fungi</taxon>
        <taxon>Fungi incertae sedis</taxon>
        <taxon>Zoopagomycota</taxon>
        <taxon>Kickxellomycotina</taxon>
        <taxon>Kickxellomycetes</taxon>
        <taxon>Kickxellales</taxon>
        <taxon>Kickxellaceae</taxon>
        <taxon>Coemansia</taxon>
    </lineage>
</organism>
<evidence type="ECO:0000313" key="3">
    <source>
        <dbReference type="EMBL" id="KAJ2003585.1"/>
    </source>
</evidence>
<feature type="compositionally biased region" description="Polar residues" evidence="1">
    <location>
        <begin position="191"/>
        <end position="207"/>
    </location>
</feature>